<protein>
    <recommendedName>
        <fullName evidence="7">SUN domain-containing protein</fullName>
    </recommendedName>
</protein>
<dbReference type="RefSeq" id="XP_039464068.1">
    <property type="nucleotide sequence ID" value="XM_039608134.1"/>
</dbReference>
<dbReference type="KEGG" id="oau:116324262"/>
<dbReference type="Gene3D" id="2.60.120.260">
    <property type="entry name" value="Galactose-binding domain-like"/>
    <property type="match status" value="1"/>
</dbReference>
<dbReference type="Proteomes" id="UP000472276">
    <property type="component" value="Unassembled WGS sequence"/>
</dbReference>
<reference evidence="9" key="1">
    <citation type="submission" date="2020-03" db="EMBL/GenBank/DDBJ databases">
        <title>Evolution of repeat sequences and sex chromosomes of tilapia species revealed by chromosome-level genomes.</title>
        <authorList>
            <person name="Xu L."/>
            <person name="Tao W."/>
            <person name="Wang D."/>
            <person name="Zhou Q."/>
        </authorList>
    </citation>
    <scope>NUCLEOTIDE SEQUENCE [LARGE SCALE GENOMIC DNA]</scope>
    <source>
        <strain evidence="9">Israel</strain>
    </source>
</reference>
<dbReference type="GO" id="GO:0005637">
    <property type="term" value="C:nuclear inner membrane"/>
    <property type="evidence" value="ECO:0007669"/>
    <property type="project" value="UniProtKB-SubCell"/>
</dbReference>
<keyword evidence="4 6" id="KW-0472">Membrane</keyword>
<proteinExistence type="predicted"/>
<dbReference type="Ensembl" id="ENSOABT00000068960.1">
    <property type="protein sequence ID" value="ENSOABP00000069396.1"/>
    <property type="gene ID" value="ENSOABG00000038600.1"/>
</dbReference>
<keyword evidence="5" id="KW-0175">Coiled coil</keyword>
<evidence type="ECO:0000256" key="1">
    <source>
        <dbReference type="ARBA" id="ARBA00004540"/>
    </source>
</evidence>
<evidence type="ECO:0000313" key="9">
    <source>
        <dbReference type="Proteomes" id="UP000472276"/>
    </source>
</evidence>
<accession>A0AAZ1XMB8</accession>
<dbReference type="InterPro" id="IPR012919">
    <property type="entry name" value="SUN_dom"/>
</dbReference>
<keyword evidence="9" id="KW-1185">Reference proteome</keyword>
<evidence type="ECO:0000256" key="6">
    <source>
        <dbReference type="SAM" id="Phobius"/>
    </source>
</evidence>
<dbReference type="AlphaFoldDB" id="A0AAZ1XMB8"/>
<evidence type="ECO:0000259" key="7">
    <source>
        <dbReference type="PROSITE" id="PS51469"/>
    </source>
</evidence>
<keyword evidence="3 6" id="KW-1133">Transmembrane helix</keyword>
<evidence type="ECO:0000256" key="5">
    <source>
        <dbReference type="SAM" id="Coils"/>
    </source>
</evidence>
<evidence type="ECO:0000256" key="4">
    <source>
        <dbReference type="ARBA" id="ARBA00023136"/>
    </source>
</evidence>
<dbReference type="PANTHER" id="PTHR12911">
    <property type="entry name" value="SAD1/UNC-84-LIKE PROTEIN-RELATED"/>
    <property type="match status" value="1"/>
</dbReference>
<evidence type="ECO:0000256" key="2">
    <source>
        <dbReference type="ARBA" id="ARBA00022692"/>
    </source>
</evidence>
<keyword evidence="2 6" id="KW-0812">Transmembrane</keyword>
<reference evidence="8" key="2">
    <citation type="submission" date="2025-08" db="UniProtKB">
        <authorList>
            <consortium name="Ensembl"/>
        </authorList>
    </citation>
    <scope>IDENTIFICATION</scope>
</reference>
<dbReference type="Pfam" id="PF07738">
    <property type="entry name" value="Sad1_UNC"/>
    <property type="match status" value="1"/>
</dbReference>
<feature type="coiled-coil region" evidence="5">
    <location>
        <begin position="144"/>
        <end position="171"/>
    </location>
</feature>
<reference evidence="8" key="3">
    <citation type="submission" date="2025-09" db="UniProtKB">
        <authorList>
            <consortium name="Ensembl"/>
        </authorList>
    </citation>
    <scope>IDENTIFICATION</scope>
</reference>
<feature type="domain" description="SUN" evidence="7">
    <location>
        <begin position="191"/>
        <end position="356"/>
    </location>
</feature>
<comment type="subcellular location">
    <subcellularLocation>
        <location evidence="1">Nucleus inner membrane</location>
    </subcellularLocation>
</comment>
<dbReference type="GO" id="GO:0043495">
    <property type="term" value="F:protein-membrane adaptor activity"/>
    <property type="evidence" value="ECO:0007669"/>
    <property type="project" value="TreeGrafter"/>
</dbReference>
<sequence>MSSVRSANGPNSRKSTLSDSVSSTFVLSEAMLRRSQRLQSNGYYGSQGEPLISYKETLYRIFKRRPPHPGLDNIDQDTVEYNTDDCDTVDYNTDDFVDYSSDSSRGLFRAIKALGLLVLMLALCFGLIFSIGGLKMDFSTPFMSEYLMNGHEQVERQVQELQRELMDLRKKIDFLLPAGDRMPNFALEELGAEIVKEQSSASYLSEQAGLKLLGLTLIPAKPPCVSPRVVIQGQVPMVPGACWSFAGSQGHLTIKLPYSIAISHVTLGHISKMVSPSGKVSSAPRMFSVFGKRALDDSGVHLGTFVYDENGDPLQTFRIPDDKVDVIRYITLHVLNNWGNREYSCLYNFRVHGKLA</sequence>
<organism evidence="8 9">
    <name type="scientific">Oreochromis aureus</name>
    <name type="common">Israeli tilapia</name>
    <name type="synonym">Chromis aureus</name>
    <dbReference type="NCBI Taxonomy" id="47969"/>
    <lineage>
        <taxon>Eukaryota</taxon>
        <taxon>Metazoa</taxon>
        <taxon>Chordata</taxon>
        <taxon>Craniata</taxon>
        <taxon>Vertebrata</taxon>
        <taxon>Euteleostomi</taxon>
        <taxon>Actinopterygii</taxon>
        <taxon>Neopterygii</taxon>
        <taxon>Teleostei</taxon>
        <taxon>Neoteleostei</taxon>
        <taxon>Acanthomorphata</taxon>
        <taxon>Ovalentaria</taxon>
        <taxon>Cichlomorphae</taxon>
        <taxon>Cichliformes</taxon>
        <taxon>Cichlidae</taxon>
        <taxon>African cichlids</taxon>
        <taxon>Pseudocrenilabrinae</taxon>
        <taxon>Oreochromini</taxon>
        <taxon>Oreochromis</taxon>
    </lineage>
</organism>
<dbReference type="GO" id="GO:0034993">
    <property type="term" value="C:meiotic nuclear membrane microtubule tethering complex"/>
    <property type="evidence" value="ECO:0007669"/>
    <property type="project" value="TreeGrafter"/>
</dbReference>
<dbReference type="PANTHER" id="PTHR12911:SF22">
    <property type="entry name" value="SUN DOMAIN-CONTAINING PROTEIN 2"/>
    <property type="match status" value="1"/>
</dbReference>
<gene>
    <name evidence="8" type="primary">LOC116324262</name>
</gene>
<evidence type="ECO:0000313" key="8">
    <source>
        <dbReference type="Ensembl" id="ENSOABP00000069396.1"/>
    </source>
</evidence>
<dbReference type="GeneID" id="116324262"/>
<dbReference type="InterPro" id="IPR045119">
    <property type="entry name" value="SUN1-5"/>
</dbReference>
<dbReference type="PROSITE" id="PS51469">
    <property type="entry name" value="SUN"/>
    <property type="match status" value="1"/>
</dbReference>
<name>A0AAZ1XMB8_OREAU</name>
<evidence type="ECO:0000256" key="3">
    <source>
        <dbReference type="ARBA" id="ARBA00022989"/>
    </source>
</evidence>
<feature type="transmembrane region" description="Helical" evidence="6">
    <location>
        <begin position="113"/>
        <end position="134"/>
    </location>
</feature>